<dbReference type="EMBL" id="KQ988217">
    <property type="protein sequence ID" value="KZV56208.1"/>
    <property type="molecule type" value="Genomic_DNA"/>
</dbReference>
<keyword evidence="3" id="KW-1185">Reference proteome</keyword>
<organism evidence="2 3">
    <name type="scientific">Dorcoceras hygrometricum</name>
    <dbReference type="NCBI Taxonomy" id="472368"/>
    <lineage>
        <taxon>Eukaryota</taxon>
        <taxon>Viridiplantae</taxon>
        <taxon>Streptophyta</taxon>
        <taxon>Embryophyta</taxon>
        <taxon>Tracheophyta</taxon>
        <taxon>Spermatophyta</taxon>
        <taxon>Magnoliopsida</taxon>
        <taxon>eudicotyledons</taxon>
        <taxon>Gunneridae</taxon>
        <taxon>Pentapetalae</taxon>
        <taxon>asterids</taxon>
        <taxon>lamiids</taxon>
        <taxon>Lamiales</taxon>
        <taxon>Gesneriaceae</taxon>
        <taxon>Didymocarpoideae</taxon>
        <taxon>Trichosporeae</taxon>
        <taxon>Loxocarpinae</taxon>
        <taxon>Dorcoceras</taxon>
    </lineage>
</organism>
<feature type="region of interest" description="Disordered" evidence="1">
    <location>
        <begin position="55"/>
        <end position="78"/>
    </location>
</feature>
<dbReference type="AlphaFoldDB" id="A0A2Z7D927"/>
<gene>
    <name evidence="2" type="ORF">F511_13812</name>
</gene>
<evidence type="ECO:0000313" key="3">
    <source>
        <dbReference type="Proteomes" id="UP000250235"/>
    </source>
</evidence>
<name>A0A2Z7D927_9LAMI</name>
<protein>
    <submittedName>
        <fullName evidence="2">Uncharacterized protein</fullName>
    </submittedName>
</protein>
<evidence type="ECO:0000313" key="2">
    <source>
        <dbReference type="EMBL" id="KZV56208.1"/>
    </source>
</evidence>
<reference evidence="2 3" key="1">
    <citation type="journal article" date="2015" name="Proc. Natl. Acad. Sci. U.S.A.">
        <title>The resurrection genome of Boea hygrometrica: A blueprint for survival of dehydration.</title>
        <authorList>
            <person name="Xiao L."/>
            <person name="Yang G."/>
            <person name="Zhang L."/>
            <person name="Yang X."/>
            <person name="Zhao S."/>
            <person name="Ji Z."/>
            <person name="Zhou Q."/>
            <person name="Hu M."/>
            <person name="Wang Y."/>
            <person name="Chen M."/>
            <person name="Xu Y."/>
            <person name="Jin H."/>
            <person name="Xiao X."/>
            <person name="Hu G."/>
            <person name="Bao F."/>
            <person name="Hu Y."/>
            <person name="Wan P."/>
            <person name="Li L."/>
            <person name="Deng X."/>
            <person name="Kuang T."/>
            <person name="Xiang C."/>
            <person name="Zhu J.K."/>
            <person name="Oliver M.J."/>
            <person name="He Y."/>
        </authorList>
    </citation>
    <scope>NUCLEOTIDE SEQUENCE [LARGE SCALE GENOMIC DNA]</scope>
    <source>
        <strain evidence="3">cv. XS01</strain>
    </source>
</reference>
<dbReference type="Proteomes" id="UP000250235">
    <property type="component" value="Unassembled WGS sequence"/>
</dbReference>
<evidence type="ECO:0000256" key="1">
    <source>
        <dbReference type="SAM" id="MobiDB-lite"/>
    </source>
</evidence>
<proteinExistence type="predicted"/>
<sequence length="168" mass="18980">MDRGDDKMDMDLGETNGMLVEEDHRDDRIDLGENGLIIEARDNKIVLECDDMKNDQNQETGAVGSGESDGLSVGDVEDMVKPRGDDVLVADDDDWEGIERSDWRSICGGWLILSNMEEIGGQNWMVTRKSSCMDFIRLRWKGRVVSLNLWRSWCRPVPNGMHGKSSET</sequence>
<accession>A0A2Z7D927</accession>